<evidence type="ECO:0000256" key="6">
    <source>
        <dbReference type="PIRNR" id="PIRNR000239"/>
    </source>
</evidence>
<dbReference type="GO" id="GO:0005829">
    <property type="term" value="C:cytosol"/>
    <property type="evidence" value="ECO:0007669"/>
    <property type="project" value="TreeGrafter"/>
</dbReference>
<dbReference type="AlphaFoldDB" id="A0A2K5KIM6"/>
<keyword evidence="4 6" id="KW-0676">Redox-active center</keyword>
<evidence type="ECO:0000256" key="7">
    <source>
        <dbReference type="PIRSR" id="PIRSR000239-1"/>
    </source>
</evidence>
<dbReference type="FunFam" id="3.40.30.10:FF:000011">
    <property type="entry name" value="Peroxiredoxin PRX1"/>
    <property type="match status" value="1"/>
</dbReference>
<dbReference type="SUPFAM" id="SSF52833">
    <property type="entry name" value="Thioredoxin-like"/>
    <property type="match status" value="1"/>
</dbReference>
<evidence type="ECO:0000259" key="8">
    <source>
        <dbReference type="PROSITE" id="PS51352"/>
    </source>
</evidence>
<dbReference type="PIRSF" id="PIRSF000239">
    <property type="entry name" value="AHPC"/>
    <property type="match status" value="1"/>
</dbReference>
<evidence type="ECO:0000256" key="1">
    <source>
        <dbReference type="ARBA" id="ARBA00022559"/>
    </source>
</evidence>
<comment type="function">
    <text evidence="6">Thiol-specific peroxidase that catalyzes the reduction of hydrogen peroxide and organic hydroperoxides to water and alcohols, respectively.</text>
</comment>
<evidence type="ECO:0000313" key="9">
    <source>
        <dbReference type="Ensembl" id="ENSCATP00000000554.1"/>
    </source>
</evidence>
<dbReference type="PANTHER" id="PTHR43503">
    <property type="entry name" value="MCG48959-RELATED"/>
    <property type="match status" value="1"/>
</dbReference>
<dbReference type="InterPro" id="IPR024706">
    <property type="entry name" value="Peroxiredoxin_AhpC-typ"/>
</dbReference>
<evidence type="ECO:0000256" key="3">
    <source>
        <dbReference type="ARBA" id="ARBA00023002"/>
    </source>
</evidence>
<dbReference type="PROSITE" id="PS51352">
    <property type="entry name" value="THIOREDOXIN_2"/>
    <property type="match status" value="1"/>
</dbReference>
<keyword evidence="2 6" id="KW-0049">Antioxidant</keyword>
<feature type="active site" description="Cysteine sulfenic acid (-SOH) intermediate; for peroxidase activity" evidence="7">
    <location>
        <position position="48"/>
    </location>
</feature>
<dbReference type="STRING" id="9531.ENSCATP00000000554"/>
<dbReference type="InterPro" id="IPR013766">
    <property type="entry name" value="Thioredoxin_domain"/>
</dbReference>
<protein>
    <recommendedName>
        <fullName evidence="8">Thioredoxin domain-containing protein</fullName>
    </recommendedName>
</protein>
<feature type="domain" description="Thioredoxin" evidence="8">
    <location>
        <begin position="6"/>
        <end position="172"/>
    </location>
</feature>
<sequence>MNFVGRLLGDVAPNFEANTTASRVRFHDFLRNSWGFLSSHPRDFTPVCSTELSRAAKLASEFAKRNVKLIPIALSIDSVEDHLAWSKDINAYNGEEPTEKLPFPIFDDKNRDLTILLGMLDPAEKDEKDMPAAARVVFVTGPDKKLKLSIIYPATIGGNFDEILPVVTSLYQKKIFLKGDFTKELPSGKKCLRYTPQP</sequence>
<keyword evidence="10" id="KW-1185">Reference proteome</keyword>
<evidence type="ECO:0000256" key="5">
    <source>
        <dbReference type="ARBA" id="ARBA00025719"/>
    </source>
</evidence>
<dbReference type="OMA" id="SVEDHRN"/>
<evidence type="ECO:0000256" key="4">
    <source>
        <dbReference type="ARBA" id="ARBA00023284"/>
    </source>
</evidence>
<keyword evidence="3 6" id="KW-0560">Oxidoreductase</keyword>
<accession>A0A2K5KIM6</accession>
<reference evidence="9" key="1">
    <citation type="submission" date="2025-08" db="UniProtKB">
        <authorList>
            <consortium name="Ensembl"/>
        </authorList>
    </citation>
    <scope>IDENTIFICATION</scope>
</reference>
<dbReference type="InterPro" id="IPR036249">
    <property type="entry name" value="Thioredoxin-like_sf"/>
</dbReference>
<evidence type="ECO:0000313" key="10">
    <source>
        <dbReference type="Proteomes" id="UP000233060"/>
    </source>
</evidence>
<dbReference type="Ensembl" id="ENSCATT00000003086.1">
    <property type="protein sequence ID" value="ENSCATP00000000554.1"/>
    <property type="gene ID" value="ENSCATG00000002554.1"/>
</dbReference>
<proteinExistence type="inferred from homology"/>
<dbReference type="GO" id="GO:0004601">
    <property type="term" value="F:peroxidase activity"/>
    <property type="evidence" value="ECO:0007669"/>
    <property type="project" value="UniProtKB-UniRule"/>
</dbReference>
<evidence type="ECO:0000256" key="2">
    <source>
        <dbReference type="ARBA" id="ARBA00022862"/>
    </source>
</evidence>
<dbReference type="PANTHER" id="PTHR43503:SF10">
    <property type="entry name" value="PEROXIREDOXIN-6"/>
    <property type="match status" value="1"/>
</dbReference>
<dbReference type="Gene3D" id="3.40.30.10">
    <property type="entry name" value="Glutaredoxin"/>
    <property type="match status" value="1"/>
</dbReference>
<reference evidence="9" key="2">
    <citation type="submission" date="2025-09" db="UniProtKB">
        <authorList>
            <consortium name="Ensembl"/>
        </authorList>
    </citation>
    <scope>IDENTIFICATION</scope>
</reference>
<dbReference type="Pfam" id="PF00578">
    <property type="entry name" value="AhpC-TSA"/>
    <property type="match status" value="1"/>
</dbReference>
<organism evidence="9 10">
    <name type="scientific">Cercocebus atys</name>
    <name type="common">Sooty mangabey</name>
    <name type="synonym">Cercocebus torquatus atys</name>
    <dbReference type="NCBI Taxonomy" id="9531"/>
    <lineage>
        <taxon>Eukaryota</taxon>
        <taxon>Metazoa</taxon>
        <taxon>Chordata</taxon>
        <taxon>Craniata</taxon>
        <taxon>Vertebrata</taxon>
        <taxon>Euteleostomi</taxon>
        <taxon>Mammalia</taxon>
        <taxon>Eutheria</taxon>
        <taxon>Euarchontoglires</taxon>
        <taxon>Primates</taxon>
        <taxon>Haplorrhini</taxon>
        <taxon>Catarrhini</taxon>
        <taxon>Cercopithecidae</taxon>
        <taxon>Cercopithecinae</taxon>
        <taxon>Cercocebus</taxon>
    </lineage>
</organism>
<name>A0A2K5KIM6_CERAT</name>
<dbReference type="GO" id="GO:0005739">
    <property type="term" value="C:mitochondrion"/>
    <property type="evidence" value="ECO:0007669"/>
    <property type="project" value="TreeGrafter"/>
</dbReference>
<keyword evidence="1 6" id="KW-0575">Peroxidase</keyword>
<dbReference type="InterPro" id="IPR000866">
    <property type="entry name" value="AhpC/TSA"/>
</dbReference>
<dbReference type="GO" id="GO:0045454">
    <property type="term" value="P:cell redox homeostasis"/>
    <property type="evidence" value="ECO:0007669"/>
    <property type="project" value="TreeGrafter"/>
</dbReference>
<comment type="similarity">
    <text evidence="5">Belongs to the peroxiredoxin family. Prx6 subfamily.</text>
</comment>
<dbReference type="Proteomes" id="UP000233060">
    <property type="component" value="Unassembled WGS sequence"/>
</dbReference>
<dbReference type="GeneTree" id="ENSGT00940000164279"/>